<evidence type="ECO:0000259" key="1">
    <source>
        <dbReference type="Pfam" id="PF00646"/>
    </source>
</evidence>
<gene>
    <name evidence="2" type="ORF">MIMGU_mgv1a010720mg</name>
</gene>
<dbReference type="SUPFAM" id="SSF81383">
    <property type="entry name" value="F-box domain"/>
    <property type="match status" value="1"/>
</dbReference>
<dbReference type="Pfam" id="PF00646">
    <property type="entry name" value="F-box"/>
    <property type="match status" value="1"/>
</dbReference>
<dbReference type="OMA" id="HMARILR"/>
<feature type="domain" description="F-box" evidence="1">
    <location>
        <begin position="11"/>
        <end position="50"/>
    </location>
</feature>
<dbReference type="InterPro" id="IPR036047">
    <property type="entry name" value="F-box-like_dom_sf"/>
</dbReference>
<dbReference type="KEGG" id="egt:105960787"/>
<protein>
    <recommendedName>
        <fullName evidence="1">F-box domain-containing protein</fullName>
    </recommendedName>
</protein>
<dbReference type="InterPro" id="IPR025886">
    <property type="entry name" value="PP2-like"/>
</dbReference>
<dbReference type="Pfam" id="PF14299">
    <property type="entry name" value="PP2"/>
    <property type="match status" value="1"/>
</dbReference>
<keyword evidence="3" id="KW-1185">Reference proteome</keyword>
<name>A0A022R2H2_ERYGU</name>
<dbReference type="EMBL" id="KI630668">
    <property type="protein sequence ID" value="EYU34847.1"/>
    <property type="molecule type" value="Genomic_DNA"/>
</dbReference>
<dbReference type="PhylomeDB" id="A0A022R2H2"/>
<dbReference type="AlphaFoldDB" id="A0A022R2H2"/>
<sequence>MAVESCGEIYALPEDCIANALSLTSPKDACRLSAVASTFRSACESDTVWDRFLPSDYRDIISRAVDGPDSLLADIHSKKDLYIHLCDHPLLIDGGGKSFSLEKLSGRKCFMLAAKELSIVWGDSPEYWRWISLPESRFAEVAELLNVCWFEMHGKISTKMLSPRTNYAAYLVFSCKSRTYGFEHQPAEASIAAGGYESEKRTICLDPEGEQRQRYQIVPRHIGSMYRRFLGARRQQDDVPTERKTEYPKQRSDGWMEVELGEYFVKEGQDCDLKVSLMEVNGGNWKSGLIIQGFEIRPKECEDN</sequence>
<dbReference type="CDD" id="cd22162">
    <property type="entry name" value="F-box_AtSKIP3-like"/>
    <property type="match status" value="1"/>
</dbReference>
<dbReference type="OrthoDB" id="1918565at2759"/>
<dbReference type="PANTHER" id="PTHR32278">
    <property type="entry name" value="F-BOX DOMAIN-CONTAINING PROTEIN"/>
    <property type="match status" value="1"/>
</dbReference>
<evidence type="ECO:0000313" key="3">
    <source>
        <dbReference type="Proteomes" id="UP000030748"/>
    </source>
</evidence>
<dbReference type="STRING" id="4155.A0A022R2H2"/>
<dbReference type="InterPro" id="IPR001810">
    <property type="entry name" value="F-box_dom"/>
</dbReference>
<dbReference type="PANTHER" id="PTHR32278:SF111">
    <property type="entry name" value="F-BOX PROTEIN PP2-B12-RELATED"/>
    <property type="match status" value="1"/>
</dbReference>
<dbReference type="eggNOG" id="ENOG502QRA4">
    <property type="taxonomic scope" value="Eukaryota"/>
</dbReference>
<organism evidence="2 3">
    <name type="scientific">Erythranthe guttata</name>
    <name type="common">Yellow monkey flower</name>
    <name type="synonym">Mimulus guttatus</name>
    <dbReference type="NCBI Taxonomy" id="4155"/>
    <lineage>
        <taxon>Eukaryota</taxon>
        <taxon>Viridiplantae</taxon>
        <taxon>Streptophyta</taxon>
        <taxon>Embryophyta</taxon>
        <taxon>Tracheophyta</taxon>
        <taxon>Spermatophyta</taxon>
        <taxon>Magnoliopsida</taxon>
        <taxon>eudicotyledons</taxon>
        <taxon>Gunneridae</taxon>
        <taxon>Pentapetalae</taxon>
        <taxon>asterids</taxon>
        <taxon>lamiids</taxon>
        <taxon>Lamiales</taxon>
        <taxon>Phrymaceae</taxon>
        <taxon>Erythranthe</taxon>
    </lineage>
</organism>
<dbReference type="Proteomes" id="UP000030748">
    <property type="component" value="Unassembled WGS sequence"/>
</dbReference>
<evidence type="ECO:0000313" key="2">
    <source>
        <dbReference type="EMBL" id="EYU34847.1"/>
    </source>
</evidence>
<proteinExistence type="predicted"/>
<reference evidence="2 3" key="1">
    <citation type="journal article" date="2013" name="Proc. Natl. Acad. Sci. U.S.A.">
        <title>Fine-scale variation in meiotic recombination in Mimulus inferred from population shotgun sequencing.</title>
        <authorList>
            <person name="Hellsten U."/>
            <person name="Wright K.M."/>
            <person name="Jenkins J."/>
            <person name="Shu S."/>
            <person name="Yuan Y."/>
            <person name="Wessler S.R."/>
            <person name="Schmutz J."/>
            <person name="Willis J.H."/>
            <person name="Rokhsar D.S."/>
        </authorList>
    </citation>
    <scope>NUCLEOTIDE SEQUENCE [LARGE SCALE GENOMIC DNA]</scope>
    <source>
        <strain evidence="3">cv. DUN x IM62</strain>
    </source>
</reference>
<accession>A0A022R2H2</accession>